<dbReference type="EMBL" id="KZ302081">
    <property type="protein sequence ID" value="PFH48005.1"/>
    <property type="molecule type" value="Genomic_DNA"/>
</dbReference>
<dbReference type="Gene3D" id="3.30.590.10">
    <property type="entry name" value="Glutamine synthetase/guanido kinase, catalytic domain"/>
    <property type="match status" value="1"/>
</dbReference>
<dbReference type="Pfam" id="PF00120">
    <property type="entry name" value="Gln-synt_C"/>
    <property type="match status" value="1"/>
</dbReference>
<comment type="similarity">
    <text evidence="2 3">Belongs to the glutamine synthetase family.</text>
</comment>
<keyword evidence="6" id="KW-1185">Reference proteome</keyword>
<dbReference type="OrthoDB" id="3364440at2759"/>
<dbReference type="SUPFAM" id="SSF55931">
    <property type="entry name" value="Glutamine synthetase/guanido kinase"/>
    <property type="match status" value="1"/>
</dbReference>
<sequence length="469" mass="51794">MPDSSYGVLYKPSSSPVIQPLTINDLKKHGISYVRLQWVDFANSVKCRVLSMSYFEKLLQGPRPGIGIVTCLAVSSRSSHLTESIYVADLSTLRLCPYAPGHASVMGHFQYKTPLQKGLNDSTSFSHPFCTRTLLQRIVRETKTEFGIDYLVGFETEFMLLRSTEPLVASDIHRSSGSEALLTGTPAATVMQEIADSLQSSGIDLVLYHAERGPGQYEVVTGPLAPLEAVDALVHTHETIRNTASKRGLFASFAPRLFQKSAGNGLHAHISLHSSKEEGKQHPDNLSQHETSFLAGILDHLPGLITLTLPTPPSYGRMKDGIRTNSTFVCWGIETREAPVRVKDFASPSSRRFEFRALDCTANPYIALAGVLIAGYAGIKSARTLTIKDIGYIGASELDEDARQALGIHRRLPLSWEEAREVFSQDQVLQSFLDKEFVTEYMKANELIGNIFKQNENSPDAMSRLAELY</sequence>
<evidence type="ECO:0000313" key="6">
    <source>
        <dbReference type="Proteomes" id="UP000242287"/>
    </source>
</evidence>
<evidence type="ECO:0000256" key="2">
    <source>
        <dbReference type="PROSITE-ProRule" id="PRU01331"/>
    </source>
</evidence>
<reference evidence="5 6" key="1">
    <citation type="submission" date="2014-02" db="EMBL/GenBank/DDBJ databases">
        <title>Transposable element dynamics among asymbiotic and ectomycorrhizal Amanita fungi.</title>
        <authorList>
            <consortium name="DOE Joint Genome Institute"/>
            <person name="Hess J."/>
            <person name="Skrede I."/>
            <person name="Wolfe B."/>
            <person name="LaButti K."/>
            <person name="Ohm R.A."/>
            <person name="Grigoriev I.V."/>
            <person name="Pringle A."/>
        </authorList>
    </citation>
    <scope>NUCLEOTIDE SEQUENCE [LARGE SCALE GENOMIC DNA]</scope>
    <source>
        <strain evidence="5 6">SKay4041</strain>
    </source>
</reference>
<dbReference type="AlphaFoldDB" id="A0A2A9NAG1"/>
<dbReference type="GO" id="GO:0004356">
    <property type="term" value="F:glutamine synthetase activity"/>
    <property type="evidence" value="ECO:0007669"/>
    <property type="project" value="InterPro"/>
</dbReference>
<evidence type="ECO:0000256" key="1">
    <source>
        <dbReference type="ARBA" id="ARBA00022598"/>
    </source>
</evidence>
<evidence type="ECO:0000256" key="3">
    <source>
        <dbReference type="RuleBase" id="RU000384"/>
    </source>
</evidence>
<dbReference type="InterPro" id="IPR014746">
    <property type="entry name" value="Gln_synth/guanido_kin_cat_dom"/>
</dbReference>
<dbReference type="SMART" id="SM01230">
    <property type="entry name" value="Gln-synt_C"/>
    <property type="match status" value="1"/>
</dbReference>
<evidence type="ECO:0000313" key="5">
    <source>
        <dbReference type="EMBL" id="PFH48005.1"/>
    </source>
</evidence>
<dbReference type="PANTHER" id="PTHR43785">
    <property type="entry name" value="GAMMA-GLUTAMYLPUTRESCINE SYNTHETASE"/>
    <property type="match status" value="1"/>
</dbReference>
<dbReference type="PANTHER" id="PTHR43785:SF2">
    <property type="entry name" value="TYPE-1 GLUTAMINE SYNTHETASE 1"/>
    <property type="match status" value="1"/>
</dbReference>
<feature type="non-terminal residue" evidence="5">
    <location>
        <position position="1"/>
    </location>
</feature>
<dbReference type="PROSITE" id="PS51987">
    <property type="entry name" value="GS_CATALYTIC"/>
    <property type="match status" value="1"/>
</dbReference>
<dbReference type="InterPro" id="IPR008146">
    <property type="entry name" value="Gln_synth_cat_dom"/>
</dbReference>
<dbReference type="STRING" id="703135.A0A2A9NAG1"/>
<evidence type="ECO:0000259" key="4">
    <source>
        <dbReference type="PROSITE" id="PS51987"/>
    </source>
</evidence>
<feature type="domain" description="GS catalytic" evidence="4">
    <location>
        <begin position="131"/>
        <end position="469"/>
    </location>
</feature>
<keyword evidence="1" id="KW-0436">Ligase</keyword>
<dbReference type="Proteomes" id="UP000242287">
    <property type="component" value="Unassembled WGS sequence"/>
</dbReference>
<accession>A0A2A9NAG1</accession>
<name>A0A2A9NAG1_9AGAR</name>
<proteinExistence type="inferred from homology"/>
<organism evidence="5 6">
    <name type="scientific">Amanita thiersii Skay4041</name>
    <dbReference type="NCBI Taxonomy" id="703135"/>
    <lineage>
        <taxon>Eukaryota</taxon>
        <taxon>Fungi</taxon>
        <taxon>Dikarya</taxon>
        <taxon>Basidiomycota</taxon>
        <taxon>Agaricomycotina</taxon>
        <taxon>Agaricomycetes</taxon>
        <taxon>Agaricomycetidae</taxon>
        <taxon>Agaricales</taxon>
        <taxon>Pluteineae</taxon>
        <taxon>Amanitaceae</taxon>
        <taxon>Amanita</taxon>
    </lineage>
</organism>
<protein>
    <recommendedName>
        <fullName evidence="4">GS catalytic domain-containing protein</fullName>
    </recommendedName>
</protein>
<gene>
    <name evidence="5" type="ORF">AMATHDRAFT_66398</name>
</gene>